<dbReference type="InterPro" id="IPR004875">
    <property type="entry name" value="DDE_SF_endonuclease_dom"/>
</dbReference>
<organism evidence="6 7">
    <name type="scientific">Arctia plantaginis</name>
    <name type="common">Wood tiger moth</name>
    <name type="synonym">Phalaena plantaginis</name>
    <dbReference type="NCBI Taxonomy" id="874455"/>
    <lineage>
        <taxon>Eukaryota</taxon>
        <taxon>Metazoa</taxon>
        <taxon>Ecdysozoa</taxon>
        <taxon>Arthropoda</taxon>
        <taxon>Hexapoda</taxon>
        <taxon>Insecta</taxon>
        <taxon>Pterygota</taxon>
        <taxon>Neoptera</taxon>
        <taxon>Endopterygota</taxon>
        <taxon>Lepidoptera</taxon>
        <taxon>Glossata</taxon>
        <taxon>Ditrysia</taxon>
        <taxon>Noctuoidea</taxon>
        <taxon>Erebidae</taxon>
        <taxon>Arctiinae</taxon>
        <taxon>Arctia</taxon>
    </lineage>
</organism>
<proteinExistence type="predicted"/>
<feature type="region of interest" description="Disordered" evidence="4">
    <location>
        <begin position="1"/>
        <end position="24"/>
    </location>
</feature>
<dbReference type="PANTHER" id="PTHR19303:SF74">
    <property type="entry name" value="POGO TRANSPOSABLE ELEMENT WITH KRAB DOMAIN"/>
    <property type="match status" value="1"/>
</dbReference>
<evidence type="ECO:0000256" key="2">
    <source>
        <dbReference type="ARBA" id="ARBA00023125"/>
    </source>
</evidence>
<dbReference type="Gene3D" id="1.10.10.60">
    <property type="entry name" value="Homeodomain-like"/>
    <property type="match status" value="1"/>
</dbReference>
<dbReference type="InterPro" id="IPR036397">
    <property type="entry name" value="RNaseH_sf"/>
</dbReference>
<sequence length="473" mass="53837">MKPRPKKPNKGNSEKVTRKHYSEENMQKALKEVGKGMSKKLAAKTFQVPRATLQFRLKHPGHKLKPGPPTVLTPEEELIFVNWIKVSSRKGFPKRKEDLIKSVKDFLIKSKRKTSFKNGEKWFTLFLVRHPSLVFRTPEAVTAASSTVSEADVRGWFQQIKDYFVESNLFDILSDPSRVFNGDETNFVLCPKTGLVLSSKGDRNVYEVDHAQSKTSLTVMFTFCADGNLTPPMVIFPYKRLPGEITSQIPEDWGVGLSDNGWMNSDIFYEYIKNILHPHLVKTKKKFPIILFVDGHKSHLTLAVSELCTSLQIVLVALYPNCTRLLQPADVAAFKPLKTEWQKTVLEWRRTNPSQALTKIQFVPLLKHTLDKSLKPQTIVNGFRATGLCPWNEDAVDYSKCLGVKKNSQNVSNPNKQKPSRVLTYDDFVNIVGKQKINNIITGNLTPEEAIEPITNIWYFFSQNIDDMPKLNS</sequence>
<protein>
    <recommendedName>
        <fullName evidence="5">HTH CENPB-type domain-containing protein</fullName>
    </recommendedName>
</protein>
<evidence type="ECO:0000256" key="3">
    <source>
        <dbReference type="ARBA" id="ARBA00023242"/>
    </source>
</evidence>
<dbReference type="GO" id="GO:0005634">
    <property type="term" value="C:nucleus"/>
    <property type="evidence" value="ECO:0007669"/>
    <property type="project" value="UniProtKB-SubCell"/>
</dbReference>
<comment type="caution">
    <text evidence="6">The sequence shown here is derived from an EMBL/GenBank/DDBJ whole genome shotgun (WGS) entry which is preliminary data.</text>
</comment>
<dbReference type="Proteomes" id="UP000494256">
    <property type="component" value="Unassembled WGS sequence"/>
</dbReference>
<dbReference type="GO" id="GO:0003677">
    <property type="term" value="F:DNA binding"/>
    <property type="evidence" value="ECO:0007669"/>
    <property type="project" value="UniProtKB-KW"/>
</dbReference>
<gene>
    <name evidence="6" type="ORF">APLA_LOCUS6451</name>
</gene>
<evidence type="ECO:0000256" key="1">
    <source>
        <dbReference type="ARBA" id="ARBA00004123"/>
    </source>
</evidence>
<dbReference type="AlphaFoldDB" id="A0A8S0ZKX8"/>
<name>A0A8S0ZKX8_ARCPL</name>
<reference evidence="6 7" key="1">
    <citation type="submission" date="2020-04" db="EMBL/GenBank/DDBJ databases">
        <authorList>
            <person name="Wallbank WR R."/>
            <person name="Pardo Diaz C."/>
            <person name="Kozak K."/>
            <person name="Martin S."/>
            <person name="Jiggins C."/>
            <person name="Moest M."/>
            <person name="Warren A I."/>
            <person name="Byers J.R.P. K."/>
            <person name="Montejo-Kovacevich G."/>
            <person name="Yen C E."/>
        </authorList>
    </citation>
    <scope>NUCLEOTIDE SEQUENCE [LARGE SCALE GENOMIC DNA]</scope>
</reference>
<dbReference type="PROSITE" id="PS51253">
    <property type="entry name" value="HTH_CENPB"/>
    <property type="match status" value="1"/>
</dbReference>
<evidence type="ECO:0000313" key="6">
    <source>
        <dbReference type="EMBL" id="CAB3234153.1"/>
    </source>
</evidence>
<dbReference type="InterPro" id="IPR007889">
    <property type="entry name" value="HTH_Psq"/>
</dbReference>
<keyword evidence="3" id="KW-0539">Nucleus</keyword>
<dbReference type="Pfam" id="PF05225">
    <property type="entry name" value="HTH_psq"/>
    <property type="match status" value="1"/>
</dbReference>
<dbReference type="PANTHER" id="PTHR19303">
    <property type="entry name" value="TRANSPOSON"/>
    <property type="match status" value="1"/>
</dbReference>
<keyword evidence="2" id="KW-0238">DNA-binding</keyword>
<dbReference type="SUPFAM" id="SSF46689">
    <property type="entry name" value="Homeodomain-like"/>
    <property type="match status" value="1"/>
</dbReference>
<dbReference type="Gene3D" id="3.30.420.10">
    <property type="entry name" value="Ribonuclease H-like superfamily/Ribonuclease H"/>
    <property type="match status" value="1"/>
</dbReference>
<feature type="compositionally biased region" description="Basic and acidic residues" evidence="4">
    <location>
        <begin position="12"/>
        <end position="24"/>
    </location>
</feature>
<comment type="subcellular location">
    <subcellularLocation>
        <location evidence="1">Nucleus</location>
    </subcellularLocation>
</comment>
<evidence type="ECO:0000259" key="5">
    <source>
        <dbReference type="PROSITE" id="PS51253"/>
    </source>
</evidence>
<dbReference type="InterPro" id="IPR009057">
    <property type="entry name" value="Homeodomain-like_sf"/>
</dbReference>
<dbReference type="EMBL" id="CADEBD010000294">
    <property type="protein sequence ID" value="CAB3234153.1"/>
    <property type="molecule type" value="Genomic_DNA"/>
</dbReference>
<dbReference type="InterPro" id="IPR006600">
    <property type="entry name" value="HTH_CenpB_DNA-bd_dom"/>
</dbReference>
<dbReference type="OrthoDB" id="10070184at2759"/>
<evidence type="ECO:0000313" key="7">
    <source>
        <dbReference type="Proteomes" id="UP000494256"/>
    </source>
</evidence>
<feature type="domain" description="HTH CENPB-type" evidence="5">
    <location>
        <begin position="64"/>
        <end position="136"/>
    </location>
</feature>
<evidence type="ECO:0000256" key="4">
    <source>
        <dbReference type="SAM" id="MobiDB-lite"/>
    </source>
</evidence>
<accession>A0A8S0ZKX8</accession>
<dbReference type="InterPro" id="IPR050863">
    <property type="entry name" value="CenT-Element_Derived"/>
</dbReference>
<dbReference type="Pfam" id="PF03184">
    <property type="entry name" value="DDE_1"/>
    <property type="match status" value="1"/>
</dbReference>